<dbReference type="Gene3D" id="3.40.50.1820">
    <property type="entry name" value="alpha/beta hydrolase"/>
    <property type="match status" value="1"/>
</dbReference>
<dbReference type="InterPro" id="IPR050309">
    <property type="entry name" value="Type-B_Carboxylest/Lipase"/>
</dbReference>
<evidence type="ECO:0000256" key="2">
    <source>
        <dbReference type="ARBA" id="ARBA00022801"/>
    </source>
</evidence>
<dbReference type="PROSITE" id="PS00122">
    <property type="entry name" value="CARBOXYLESTERASE_B_1"/>
    <property type="match status" value="1"/>
</dbReference>
<comment type="caution">
    <text evidence="5">The sequence shown here is derived from an EMBL/GenBank/DDBJ whole genome shotgun (WGS) entry which is preliminary data.</text>
</comment>
<dbReference type="InterPro" id="IPR029058">
    <property type="entry name" value="AB_hydrolase_fold"/>
</dbReference>
<organism evidence="5 6">
    <name type="scientific">Teichococcus coralli</name>
    <dbReference type="NCBI Taxonomy" id="2545983"/>
    <lineage>
        <taxon>Bacteria</taxon>
        <taxon>Pseudomonadati</taxon>
        <taxon>Pseudomonadota</taxon>
        <taxon>Alphaproteobacteria</taxon>
        <taxon>Acetobacterales</taxon>
        <taxon>Roseomonadaceae</taxon>
        <taxon>Roseomonas</taxon>
    </lineage>
</organism>
<name>A0A845B6M5_9PROT</name>
<keyword evidence="2 3" id="KW-0378">Hydrolase</keyword>
<dbReference type="EMBL" id="SNVJ01000001">
    <property type="protein sequence ID" value="MXP61756.1"/>
    <property type="molecule type" value="Genomic_DNA"/>
</dbReference>
<dbReference type="PANTHER" id="PTHR11559">
    <property type="entry name" value="CARBOXYLESTERASE"/>
    <property type="match status" value="1"/>
</dbReference>
<protein>
    <recommendedName>
        <fullName evidence="3">Carboxylic ester hydrolase</fullName>
        <ecNumber evidence="3">3.1.1.-</ecNumber>
    </recommendedName>
</protein>
<dbReference type="InterPro" id="IPR002018">
    <property type="entry name" value="CarbesteraseB"/>
</dbReference>
<dbReference type="AlphaFoldDB" id="A0A845B6M5"/>
<reference evidence="5 6" key="1">
    <citation type="submission" date="2019-03" db="EMBL/GenBank/DDBJ databases">
        <title>Roseomonas sp. a novel Roseomonas species isolated from Sea whip Gorgonian.</title>
        <authorList>
            <person name="Li F."/>
            <person name="Pan X."/>
            <person name="Huang S."/>
            <person name="Li Z."/>
            <person name="Meng B."/>
        </authorList>
    </citation>
    <scope>NUCLEOTIDE SEQUENCE [LARGE SCALE GENOMIC DNA]</scope>
    <source>
        <strain evidence="5 6">M0104</strain>
    </source>
</reference>
<proteinExistence type="inferred from homology"/>
<dbReference type="Proteomes" id="UP000460715">
    <property type="component" value="Unassembled WGS sequence"/>
</dbReference>
<evidence type="ECO:0000256" key="1">
    <source>
        <dbReference type="ARBA" id="ARBA00005964"/>
    </source>
</evidence>
<dbReference type="OrthoDB" id="9775851at2"/>
<dbReference type="EC" id="3.1.1.-" evidence="3"/>
<accession>A0A845B6M5</accession>
<dbReference type="RefSeq" id="WP_160934885.1">
    <property type="nucleotide sequence ID" value="NZ_SNVJ01000001.1"/>
</dbReference>
<comment type="similarity">
    <text evidence="1 3">Belongs to the type-B carboxylesterase/lipase family.</text>
</comment>
<evidence type="ECO:0000256" key="3">
    <source>
        <dbReference type="RuleBase" id="RU361235"/>
    </source>
</evidence>
<dbReference type="SUPFAM" id="SSF53474">
    <property type="entry name" value="alpha/beta-Hydrolases"/>
    <property type="match status" value="1"/>
</dbReference>
<gene>
    <name evidence="5" type="ORF">E0493_00140</name>
</gene>
<dbReference type="InterPro" id="IPR019826">
    <property type="entry name" value="Carboxylesterase_B_AS"/>
</dbReference>
<sequence length="537" mass="56551">MAAALVALLATGCDVQPGAVEYLTQAPGARPAEVMTAAGPVRGVAAPEGQAFLGIPFAAAPTGPLRWRPPQPPAPWPAPRDATRLGNGCMQNFGLDYVLGSRSAWWIKGDEDCLNLNVYAPAGASPGARLPVMVWLYGGTFVLGSNRQYDPSRLAQAQGVIVVVPNYRLGTLGFLSHPALRAEADGAANLGLLDQQAALRWVRDNIAGFGGDPANVTLFGESAGSWSACFLLAAPGAAGLFQRVILQSGVCILPASATPVAEADAAGRELAAALGCADLKTAAACLRSLSAHELTATPARTSSPVGPRGWSPVTGDTVLPLSPREAFSTGRFNRVPVLNGTNRDEGRLFSLLLRLIGELYTEESYRAQVARLMGSRTAAVLRAYGADMAAPQRFAAIATDGAFACPALQLNRLLAEHVPVHAYEFADEQAASRIPSLPFLPPLGAYHAGEVAYVFGTPWILADPAEFTPAQRQLSHAMQDAWGSFARGGPPGAASLPDWRRFGAAAEQVLALRPEGSRMRDDLAAAHRCRFWDSLAY</sequence>
<dbReference type="Pfam" id="PF00135">
    <property type="entry name" value="COesterase"/>
    <property type="match status" value="1"/>
</dbReference>
<evidence type="ECO:0000259" key="4">
    <source>
        <dbReference type="Pfam" id="PF00135"/>
    </source>
</evidence>
<keyword evidence="6" id="KW-1185">Reference proteome</keyword>
<evidence type="ECO:0000313" key="5">
    <source>
        <dbReference type="EMBL" id="MXP61756.1"/>
    </source>
</evidence>
<evidence type="ECO:0000313" key="6">
    <source>
        <dbReference type="Proteomes" id="UP000460715"/>
    </source>
</evidence>
<feature type="domain" description="Carboxylesterase type B" evidence="4">
    <location>
        <begin position="32"/>
        <end position="532"/>
    </location>
</feature>
<dbReference type="GO" id="GO:0016787">
    <property type="term" value="F:hydrolase activity"/>
    <property type="evidence" value="ECO:0007669"/>
    <property type="project" value="UniProtKB-KW"/>
</dbReference>